<dbReference type="EMBL" id="JAGSPN010000012">
    <property type="protein sequence ID" value="MBR7783488.1"/>
    <property type="molecule type" value="Genomic_DNA"/>
</dbReference>
<dbReference type="InterPro" id="IPR011008">
    <property type="entry name" value="Dimeric_a/b-barrel"/>
</dbReference>
<proteinExistence type="predicted"/>
<reference evidence="7" key="1">
    <citation type="submission" date="2021-04" db="EMBL/GenBank/DDBJ databases">
        <title>novel species isolated from subtropical streams in China.</title>
        <authorList>
            <person name="Lu H."/>
        </authorList>
    </citation>
    <scope>NUCLEOTIDE SEQUENCE</scope>
    <source>
        <strain evidence="7">LFS511W</strain>
    </source>
</reference>
<comment type="caution">
    <text evidence="7">The sequence shown here is derived from an EMBL/GenBank/DDBJ whole genome shotgun (WGS) entry which is preliminary data.</text>
</comment>
<organism evidence="7 8">
    <name type="scientific">Undibacterium luofuense</name>
    <dbReference type="NCBI Taxonomy" id="2828733"/>
    <lineage>
        <taxon>Bacteria</taxon>
        <taxon>Pseudomonadati</taxon>
        <taxon>Pseudomonadota</taxon>
        <taxon>Betaproteobacteria</taxon>
        <taxon>Burkholderiales</taxon>
        <taxon>Oxalobacteraceae</taxon>
        <taxon>Undibacterium</taxon>
    </lineage>
</organism>
<dbReference type="PROSITE" id="PS51404">
    <property type="entry name" value="DYP_PEROXIDASE"/>
    <property type="match status" value="1"/>
</dbReference>
<dbReference type="PANTHER" id="PTHR30521">
    <property type="entry name" value="DEFERROCHELATASE/PEROXIDASE"/>
    <property type="match status" value="1"/>
</dbReference>
<evidence type="ECO:0000256" key="5">
    <source>
        <dbReference type="ARBA" id="ARBA00023004"/>
    </source>
</evidence>
<dbReference type="GO" id="GO:0005829">
    <property type="term" value="C:cytosol"/>
    <property type="evidence" value="ECO:0007669"/>
    <property type="project" value="TreeGrafter"/>
</dbReference>
<evidence type="ECO:0000256" key="1">
    <source>
        <dbReference type="ARBA" id="ARBA00001970"/>
    </source>
</evidence>
<dbReference type="GO" id="GO:0046872">
    <property type="term" value="F:metal ion binding"/>
    <property type="evidence" value="ECO:0007669"/>
    <property type="project" value="UniProtKB-KW"/>
</dbReference>
<dbReference type="Proteomes" id="UP000680067">
    <property type="component" value="Unassembled WGS sequence"/>
</dbReference>
<evidence type="ECO:0000256" key="4">
    <source>
        <dbReference type="ARBA" id="ARBA00023002"/>
    </source>
</evidence>
<dbReference type="GO" id="GO:0020037">
    <property type="term" value="F:heme binding"/>
    <property type="evidence" value="ECO:0007669"/>
    <property type="project" value="InterPro"/>
</dbReference>
<dbReference type="RefSeq" id="WP_212688767.1">
    <property type="nucleotide sequence ID" value="NZ_JAGSPN010000012.1"/>
</dbReference>
<dbReference type="AlphaFoldDB" id="A0A941I955"/>
<evidence type="ECO:0000313" key="7">
    <source>
        <dbReference type="EMBL" id="MBR7783488.1"/>
    </source>
</evidence>
<dbReference type="NCBIfam" id="TIGR01413">
    <property type="entry name" value="Dyp_perox_fam"/>
    <property type="match status" value="1"/>
</dbReference>
<dbReference type="InterPro" id="IPR048328">
    <property type="entry name" value="Dyp_perox_C"/>
</dbReference>
<keyword evidence="8" id="KW-1185">Reference proteome</keyword>
<keyword evidence="3" id="KW-0479">Metal-binding</keyword>
<evidence type="ECO:0000313" key="8">
    <source>
        <dbReference type="Proteomes" id="UP000680067"/>
    </source>
</evidence>
<gene>
    <name evidence="7" type="ORF">KDM89_15190</name>
</gene>
<evidence type="ECO:0000256" key="2">
    <source>
        <dbReference type="ARBA" id="ARBA00022559"/>
    </source>
</evidence>
<sequence length="281" mass="30577">MSYQPAILQAIPAHASYLTWTIRSGTDHSTLQQTVRALSALTDGVRIVTGIGASLAQALALPVSGLQEFTAPAGSLVTIPAAPAALWIWLREDERGALVHQQLRIAAVLAPAFELQHQVSAFRYAEGRDLSGYEDGTENPQDDEALAVAVTEAGGSFVAVQQWQHDFAALAAMAQPAKDHAIGRRLSDNEELDDAPESAHVKRTAQEDFEPPAFMLRRSMPWSEGMQGGLYFVAFARSYQAFEAQLCRMSGAEDGITDALFRFSQPLNTAYFWCPPLGWTV</sequence>
<accession>A0A941I955</accession>
<protein>
    <submittedName>
        <fullName evidence="7">Dyp-type peroxidase</fullName>
    </submittedName>
</protein>
<dbReference type="PANTHER" id="PTHR30521:SF0">
    <property type="entry name" value="DYP-TYPE PEROXIDASE FAMILY PROTEIN"/>
    <property type="match status" value="1"/>
</dbReference>
<feature type="domain" description="Dyp-type peroxidase C-terminal" evidence="6">
    <location>
        <begin position="127"/>
        <end position="276"/>
    </location>
</feature>
<evidence type="ECO:0000256" key="3">
    <source>
        <dbReference type="ARBA" id="ARBA00022723"/>
    </source>
</evidence>
<keyword evidence="5" id="KW-0408">Iron</keyword>
<comment type="cofactor">
    <cofactor evidence="1">
        <name>heme b</name>
        <dbReference type="ChEBI" id="CHEBI:60344"/>
    </cofactor>
</comment>
<keyword evidence="4" id="KW-0560">Oxidoreductase</keyword>
<evidence type="ECO:0000259" key="6">
    <source>
        <dbReference type="Pfam" id="PF20628"/>
    </source>
</evidence>
<dbReference type="GO" id="GO:0004601">
    <property type="term" value="F:peroxidase activity"/>
    <property type="evidence" value="ECO:0007669"/>
    <property type="project" value="UniProtKB-KW"/>
</dbReference>
<keyword evidence="2 7" id="KW-0575">Peroxidase</keyword>
<name>A0A941I955_9BURK</name>
<dbReference type="SUPFAM" id="SSF54909">
    <property type="entry name" value="Dimeric alpha+beta barrel"/>
    <property type="match status" value="1"/>
</dbReference>
<dbReference type="Pfam" id="PF20628">
    <property type="entry name" value="Dyp_perox_C"/>
    <property type="match status" value="1"/>
</dbReference>
<dbReference type="InterPro" id="IPR006314">
    <property type="entry name" value="Dyp_peroxidase"/>
</dbReference>